<dbReference type="PANTHER" id="PTHR35849">
    <property type="entry name" value="BLR2341 PROTEIN"/>
    <property type="match status" value="1"/>
</dbReference>
<proteinExistence type="predicted"/>
<dbReference type="EMBL" id="BNAH01000009">
    <property type="protein sequence ID" value="GHE93073.1"/>
    <property type="molecule type" value="Genomic_DNA"/>
</dbReference>
<feature type="domain" description="STAS" evidence="1">
    <location>
        <begin position="1"/>
        <end position="99"/>
    </location>
</feature>
<dbReference type="SUPFAM" id="SSF52091">
    <property type="entry name" value="SpoIIaa-like"/>
    <property type="match status" value="1"/>
</dbReference>
<accession>A0ABQ3IS85</accession>
<dbReference type="PANTHER" id="PTHR35849:SF1">
    <property type="entry name" value="INTERMEMBRANE PHOSPHOLIPID TRANSPORT SYSTEM BINDING PROTEIN MLAB"/>
    <property type="match status" value="1"/>
</dbReference>
<dbReference type="Pfam" id="PF13466">
    <property type="entry name" value="STAS_2"/>
    <property type="match status" value="1"/>
</dbReference>
<organism evidence="2 3">
    <name type="scientific">Thalassotalea profundi</name>
    <dbReference type="NCBI Taxonomy" id="2036687"/>
    <lineage>
        <taxon>Bacteria</taxon>
        <taxon>Pseudomonadati</taxon>
        <taxon>Pseudomonadota</taxon>
        <taxon>Gammaproteobacteria</taxon>
        <taxon>Alteromonadales</taxon>
        <taxon>Colwelliaceae</taxon>
        <taxon>Thalassotalea</taxon>
    </lineage>
</organism>
<evidence type="ECO:0000259" key="1">
    <source>
        <dbReference type="PROSITE" id="PS50801"/>
    </source>
</evidence>
<dbReference type="InterPro" id="IPR052746">
    <property type="entry name" value="MlaB_ABC_Transporter"/>
</dbReference>
<dbReference type="Gene3D" id="3.30.750.24">
    <property type="entry name" value="STAS domain"/>
    <property type="match status" value="1"/>
</dbReference>
<dbReference type="Proteomes" id="UP000626370">
    <property type="component" value="Unassembled WGS sequence"/>
</dbReference>
<sequence>MAIMTVEITMNDNDISLVGELTQQTISHALEKKAKAFFQKKNVVINLAGIKKVDTAGLAWLLTLVELASINTCTIGFTHLSEELQNLAKLTAVDAFLPS</sequence>
<dbReference type="PROSITE" id="PS50801">
    <property type="entry name" value="STAS"/>
    <property type="match status" value="1"/>
</dbReference>
<name>A0ABQ3IS85_9GAMM</name>
<dbReference type="InterPro" id="IPR036513">
    <property type="entry name" value="STAS_dom_sf"/>
</dbReference>
<evidence type="ECO:0000313" key="3">
    <source>
        <dbReference type="Proteomes" id="UP000626370"/>
    </source>
</evidence>
<evidence type="ECO:0000313" key="2">
    <source>
        <dbReference type="EMBL" id="GHE93073.1"/>
    </source>
</evidence>
<dbReference type="InterPro" id="IPR058548">
    <property type="entry name" value="MlaB-like_STAS"/>
</dbReference>
<protein>
    <recommendedName>
        <fullName evidence="1">STAS domain-containing protein</fullName>
    </recommendedName>
</protein>
<gene>
    <name evidence="2" type="ORF">GCM10011501_23050</name>
</gene>
<dbReference type="InterPro" id="IPR002645">
    <property type="entry name" value="STAS_dom"/>
</dbReference>
<reference evidence="3" key="1">
    <citation type="journal article" date="2019" name="Int. J. Syst. Evol. Microbiol.">
        <title>The Global Catalogue of Microorganisms (GCM) 10K type strain sequencing project: providing services to taxonomists for standard genome sequencing and annotation.</title>
        <authorList>
            <consortium name="The Broad Institute Genomics Platform"/>
            <consortium name="The Broad Institute Genome Sequencing Center for Infectious Disease"/>
            <person name="Wu L."/>
            <person name="Ma J."/>
        </authorList>
    </citation>
    <scope>NUCLEOTIDE SEQUENCE [LARGE SCALE GENOMIC DNA]</scope>
    <source>
        <strain evidence="3">CGMCC 1.15922</strain>
    </source>
</reference>
<keyword evidence="3" id="KW-1185">Reference proteome</keyword>
<comment type="caution">
    <text evidence="2">The sequence shown here is derived from an EMBL/GenBank/DDBJ whole genome shotgun (WGS) entry which is preliminary data.</text>
</comment>